<feature type="region of interest" description="Disordered" evidence="1">
    <location>
        <begin position="24"/>
        <end position="57"/>
    </location>
</feature>
<reference evidence="2 3" key="1">
    <citation type="submission" date="2017-03" db="EMBL/GenBank/DDBJ databases">
        <title>Genome sequence of Lactobacillus kimchii KACC 12383.</title>
        <authorList>
            <person name="Chun J."/>
        </authorList>
    </citation>
    <scope>NUCLEOTIDE SEQUENCE [LARGE SCALE GENOMIC DNA]</scope>
    <source>
        <strain evidence="2 3">KACC 12383</strain>
    </source>
</reference>
<accession>A0A210P8Q9</accession>
<evidence type="ECO:0000256" key="1">
    <source>
        <dbReference type="SAM" id="MobiDB-lite"/>
    </source>
</evidence>
<protein>
    <recommendedName>
        <fullName evidence="4">HeH/LEM domain-containing protein</fullName>
    </recommendedName>
</protein>
<gene>
    <name evidence="2" type="ORF">LKACC12383_01694</name>
</gene>
<evidence type="ECO:0000313" key="3">
    <source>
        <dbReference type="Proteomes" id="UP000196649"/>
    </source>
</evidence>
<dbReference type="Proteomes" id="UP000196649">
    <property type="component" value="Unassembled WGS sequence"/>
</dbReference>
<dbReference type="EMBL" id="MXAL01000007">
    <property type="protein sequence ID" value="OWF32821.1"/>
    <property type="molecule type" value="Genomic_DNA"/>
</dbReference>
<dbReference type="RefSeq" id="WP_054643409.1">
    <property type="nucleotide sequence ID" value="NZ_LNUB01000005.1"/>
</dbReference>
<comment type="caution">
    <text evidence="2">The sequence shown here is derived from an EMBL/GenBank/DDBJ whole genome shotgun (WGS) entry which is preliminary data.</text>
</comment>
<proteinExistence type="predicted"/>
<evidence type="ECO:0000313" key="2">
    <source>
        <dbReference type="EMBL" id="OWF32821.1"/>
    </source>
</evidence>
<sequence length="92" mass="10565">MKYQNTKTKIIIDVSSKIHGDNWIKVGELPNQPPKKNDEKQEDTLDNEPETDNVPKGITKAQIMQELDAFGIKYDSNAKKEILYDLMMKGKK</sequence>
<dbReference type="AlphaFoldDB" id="A0A210P8Q9"/>
<evidence type="ECO:0008006" key="4">
    <source>
        <dbReference type="Google" id="ProtNLM"/>
    </source>
</evidence>
<organism evidence="2 3">
    <name type="scientific">Companilactobacillus kimchii</name>
    <dbReference type="NCBI Taxonomy" id="2801452"/>
    <lineage>
        <taxon>Bacteria</taxon>
        <taxon>Bacillati</taxon>
        <taxon>Bacillota</taxon>
        <taxon>Bacilli</taxon>
        <taxon>Lactobacillales</taxon>
        <taxon>Lactobacillaceae</taxon>
        <taxon>Companilactobacillus</taxon>
    </lineage>
</organism>
<name>A0A210P8Q9_9LACO</name>